<proteinExistence type="predicted"/>
<organism evidence="1 2">
    <name type="scientific">Curvularia clavata</name>
    <dbReference type="NCBI Taxonomy" id="95742"/>
    <lineage>
        <taxon>Eukaryota</taxon>
        <taxon>Fungi</taxon>
        <taxon>Dikarya</taxon>
        <taxon>Ascomycota</taxon>
        <taxon>Pezizomycotina</taxon>
        <taxon>Dothideomycetes</taxon>
        <taxon>Pleosporomycetidae</taxon>
        <taxon>Pleosporales</taxon>
        <taxon>Pleosporineae</taxon>
        <taxon>Pleosporaceae</taxon>
        <taxon>Curvularia</taxon>
    </lineage>
</organism>
<dbReference type="AlphaFoldDB" id="A0A9Q8ZER9"/>
<gene>
    <name evidence="1" type="ORF">yc1106_09246</name>
</gene>
<protein>
    <submittedName>
        <fullName evidence="1">Uncharacterized protein</fullName>
    </submittedName>
</protein>
<sequence length="310" mass="35037">MPAAPPDDVPLALVLVIMSTTAVQPDAESSQHSSLGNHHKPSPFFEPLPWTAWSPTAAARRLTRDIASMNSAILADIQGLSSIPRVYAALFHRTRKFAATVRQLVRIAPSMWAQAGCLLVDWGVHVLRHPEIGLERFLNSQRESLYWILDDALLRICLDQWDPPQSPLAPSSPSQTCASSRFSAFVTVPWDVATRPIVQSLANSQTLVPLWDQQDVEEFKRWKTSISEDYSGKVFEPGWFRRSKKFLRESTRIYEIWRTMRRAGNGQLPAELANVIVEDVAAFENLPLGNLRELYLPSQTDAFDQRFDEK</sequence>
<name>A0A9Q8ZER9_CURCL</name>
<dbReference type="OrthoDB" id="3680815at2759"/>
<evidence type="ECO:0000313" key="1">
    <source>
        <dbReference type="EMBL" id="USP81972.1"/>
    </source>
</evidence>
<accession>A0A9Q8ZER9</accession>
<dbReference type="Proteomes" id="UP001056012">
    <property type="component" value="Chromosome 7"/>
</dbReference>
<keyword evidence="2" id="KW-1185">Reference proteome</keyword>
<reference evidence="1" key="1">
    <citation type="submission" date="2021-12" db="EMBL/GenBank/DDBJ databases">
        <title>Curvularia clavata genome.</title>
        <authorList>
            <person name="Cao Y."/>
        </authorList>
    </citation>
    <scope>NUCLEOTIDE SEQUENCE</scope>
    <source>
        <strain evidence="1">Yc1106</strain>
    </source>
</reference>
<dbReference type="EMBL" id="CP089280">
    <property type="protein sequence ID" value="USP81972.1"/>
    <property type="molecule type" value="Genomic_DNA"/>
</dbReference>
<evidence type="ECO:0000313" key="2">
    <source>
        <dbReference type="Proteomes" id="UP001056012"/>
    </source>
</evidence>
<dbReference type="VEuPathDB" id="FungiDB:yc1106_09246"/>